<proteinExistence type="predicted"/>
<dbReference type="AlphaFoldDB" id="A0A843W0F6"/>
<organism evidence="1 2">
    <name type="scientific">Colocasia esculenta</name>
    <name type="common">Wild taro</name>
    <name type="synonym">Arum esculentum</name>
    <dbReference type="NCBI Taxonomy" id="4460"/>
    <lineage>
        <taxon>Eukaryota</taxon>
        <taxon>Viridiplantae</taxon>
        <taxon>Streptophyta</taxon>
        <taxon>Embryophyta</taxon>
        <taxon>Tracheophyta</taxon>
        <taxon>Spermatophyta</taxon>
        <taxon>Magnoliopsida</taxon>
        <taxon>Liliopsida</taxon>
        <taxon>Araceae</taxon>
        <taxon>Aroideae</taxon>
        <taxon>Colocasieae</taxon>
        <taxon>Colocasia</taxon>
    </lineage>
</organism>
<comment type="caution">
    <text evidence="1">The sequence shown here is derived from an EMBL/GenBank/DDBJ whole genome shotgun (WGS) entry which is preliminary data.</text>
</comment>
<evidence type="ECO:0000313" key="2">
    <source>
        <dbReference type="Proteomes" id="UP000652761"/>
    </source>
</evidence>
<dbReference type="Proteomes" id="UP000652761">
    <property type="component" value="Unassembled WGS sequence"/>
</dbReference>
<name>A0A843W0F6_COLES</name>
<sequence>MAGVSNLRACWCEQRWTPVPGNGMGLRPDPSARRGAREVRIARVSEGNAMQIGRLSLNQPKEELSQTNRNHCVKMALVDARPTYSLDVALPAGVLAYDLVQGALVSLDILPFHLLKTKTYLHVFGALCISLSSH</sequence>
<gene>
    <name evidence="1" type="ORF">Taro_034304</name>
</gene>
<accession>A0A843W0F6</accession>
<dbReference type="OrthoDB" id="8119704at2759"/>
<dbReference type="EMBL" id="NMUH01002695">
    <property type="protein sequence ID" value="MQM01546.1"/>
    <property type="molecule type" value="Genomic_DNA"/>
</dbReference>
<protein>
    <submittedName>
        <fullName evidence="1">Uncharacterized protein</fullName>
    </submittedName>
</protein>
<keyword evidence="2" id="KW-1185">Reference proteome</keyword>
<reference evidence="1" key="1">
    <citation type="submission" date="2017-07" db="EMBL/GenBank/DDBJ databases">
        <title>Taro Niue Genome Assembly and Annotation.</title>
        <authorList>
            <person name="Atibalentja N."/>
            <person name="Keating K."/>
            <person name="Fields C.J."/>
        </authorList>
    </citation>
    <scope>NUCLEOTIDE SEQUENCE</scope>
    <source>
        <strain evidence="1">Niue_2</strain>
        <tissue evidence="1">Leaf</tissue>
    </source>
</reference>
<evidence type="ECO:0000313" key="1">
    <source>
        <dbReference type="EMBL" id="MQM01546.1"/>
    </source>
</evidence>